<proteinExistence type="predicted"/>
<dbReference type="RefSeq" id="WP_250140236.1">
    <property type="nucleotide sequence ID" value="NZ_JALIQP010000002.1"/>
</dbReference>
<dbReference type="GeneID" id="73500023"/>
<protein>
    <submittedName>
        <fullName evidence="3">Tyrosine-type recombinase/integrase</fullName>
    </submittedName>
</protein>
<dbReference type="Proteomes" id="UP001595898">
    <property type="component" value="Unassembled WGS sequence"/>
</dbReference>
<dbReference type="AlphaFoldDB" id="A0ABD5PR49"/>
<reference evidence="3 4" key="1">
    <citation type="journal article" date="2019" name="Int. J. Syst. Evol. Microbiol.">
        <title>The Global Catalogue of Microorganisms (GCM) 10K type strain sequencing project: providing services to taxonomists for standard genome sequencing and annotation.</title>
        <authorList>
            <consortium name="The Broad Institute Genomics Platform"/>
            <consortium name="The Broad Institute Genome Sequencing Center for Infectious Disease"/>
            <person name="Wu L."/>
            <person name="Ma J."/>
        </authorList>
    </citation>
    <scope>NUCLEOTIDE SEQUENCE [LARGE SCALE GENOMIC DNA]</scope>
    <source>
        <strain evidence="3 4">WLHS5</strain>
    </source>
</reference>
<dbReference type="EMBL" id="JBHSFA010000007">
    <property type="protein sequence ID" value="MFC4543077.1"/>
    <property type="molecule type" value="Genomic_DNA"/>
</dbReference>
<gene>
    <name evidence="3" type="ORF">ACFO5R_14200</name>
</gene>
<dbReference type="Gene3D" id="1.10.443.10">
    <property type="entry name" value="Intergrase catalytic core"/>
    <property type="match status" value="1"/>
</dbReference>
<dbReference type="PANTHER" id="PTHR30349:SF87">
    <property type="entry name" value="TRANSPOSASE A"/>
    <property type="match status" value="1"/>
</dbReference>
<sequence length="416" mass="47517">MSTTDYVDIDRTLQNLTESELQAENIDAIQSFVDHCAAEGISEVRQTRLVSAFKTLLKNFAPDEFILRTANEDDLKQLVAGLNRSDYADATKYTLKSALKKFYKVENGGREHPEKVQFFSLAGGKQTQVTREDLFTADELKRLYQAFTNTRDRAFTKILYESAARPGELLATNICDFTSTEHGDFIFLEGLKGTPDRTNQLVRAGRTVREWLAQHPFGGELGDIKDLSAPLWVKTEQQQCHHCGNTPQSHPEDCGYEPDRSDRLPYDAFLRRFKHACEKAEVPENKRRPYNLRHTRLTEVATFMGYEQLNKFAGWKPGSNRAKVYVHLNNDDVNQAIRDEYGLSGEEDENQPVNCSFCGTENQPKETECRTCGRPLSLEKQSTQKEKHQILERLAELEEKGILDQLDAFTQSNEEE</sequence>
<dbReference type="PROSITE" id="PS51898">
    <property type="entry name" value="TYR_RECOMBINASE"/>
    <property type="match status" value="1"/>
</dbReference>
<evidence type="ECO:0000259" key="2">
    <source>
        <dbReference type="PROSITE" id="PS51898"/>
    </source>
</evidence>
<organism evidence="3 4">
    <name type="scientific">Halosolutus amylolyticus</name>
    <dbReference type="NCBI Taxonomy" id="2932267"/>
    <lineage>
        <taxon>Archaea</taxon>
        <taxon>Methanobacteriati</taxon>
        <taxon>Methanobacteriota</taxon>
        <taxon>Stenosarchaea group</taxon>
        <taxon>Halobacteria</taxon>
        <taxon>Halobacteriales</taxon>
        <taxon>Natrialbaceae</taxon>
        <taxon>Halosolutus</taxon>
    </lineage>
</organism>
<dbReference type="InterPro" id="IPR050090">
    <property type="entry name" value="Tyrosine_recombinase_XerCD"/>
</dbReference>
<dbReference type="GO" id="GO:0006310">
    <property type="term" value="P:DNA recombination"/>
    <property type="evidence" value="ECO:0007669"/>
    <property type="project" value="UniProtKB-KW"/>
</dbReference>
<feature type="domain" description="Tyr recombinase" evidence="2">
    <location>
        <begin position="130"/>
        <end position="338"/>
    </location>
</feature>
<keyword evidence="4" id="KW-1185">Reference proteome</keyword>
<evidence type="ECO:0000256" key="1">
    <source>
        <dbReference type="ARBA" id="ARBA00023172"/>
    </source>
</evidence>
<keyword evidence="1" id="KW-0233">DNA recombination</keyword>
<dbReference type="InterPro" id="IPR013762">
    <property type="entry name" value="Integrase-like_cat_sf"/>
</dbReference>
<comment type="caution">
    <text evidence="3">The sequence shown here is derived from an EMBL/GenBank/DDBJ whole genome shotgun (WGS) entry which is preliminary data.</text>
</comment>
<dbReference type="InterPro" id="IPR002104">
    <property type="entry name" value="Integrase_catalytic"/>
</dbReference>
<dbReference type="Pfam" id="PF00589">
    <property type="entry name" value="Phage_integrase"/>
    <property type="match status" value="1"/>
</dbReference>
<dbReference type="SUPFAM" id="SSF56349">
    <property type="entry name" value="DNA breaking-rejoining enzymes"/>
    <property type="match status" value="1"/>
</dbReference>
<name>A0ABD5PR49_9EURY</name>
<evidence type="ECO:0000313" key="4">
    <source>
        <dbReference type="Proteomes" id="UP001595898"/>
    </source>
</evidence>
<dbReference type="PANTHER" id="PTHR30349">
    <property type="entry name" value="PHAGE INTEGRASE-RELATED"/>
    <property type="match status" value="1"/>
</dbReference>
<dbReference type="InterPro" id="IPR011010">
    <property type="entry name" value="DNA_brk_join_enz"/>
</dbReference>
<accession>A0ABD5PR49</accession>
<evidence type="ECO:0000313" key="3">
    <source>
        <dbReference type="EMBL" id="MFC4543077.1"/>
    </source>
</evidence>